<feature type="compositionally biased region" description="Polar residues" evidence="1">
    <location>
        <begin position="76"/>
        <end position="93"/>
    </location>
</feature>
<evidence type="ECO:0000313" key="2">
    <source>
        <dbReference type="EMBL" id="KAF0684086.1"/>
    </source>
</evidence>
<sequence length="129" mass="14674">MKVELKKKSDALLDKINLSDSTPTSITLEESLIQLYLKLDFGISNQYLDEAKIQQEMVADDDEIYVSLDHRPPARSQRQSSAATNKMSTTMTLISEVKKRKSAHPDAEKKSTNGNLESFLRHKHKKQVK</sequence>
<accession>A0A485LQN1</accession>
<dbReference type="EMBL" id="CAADRA010007351">
    <property type="protein sequence ID" value="VFU00575.1"/>
    <property type="molecule type" value="Genomic_DNA"/>
</dbReference>
<gene>
    <name evidence="3" type="primary">Aste57867_23932</name>
    <name evidence="2" type="ORF">As57867_023859</name>
    <name evidence="3" type="ORF">ASTE57867_23932</name>
</gene>
<keyword evidence="4" id="KW-1185">Reference proteome</keyword>
<organism evidence="3 4">
    <name type="scientific">Aphanomyces stellatus</name>
    <dbReference type="NCBI Taxonomy" id="120398"/>
    <lineage>
        <taxon>Eukaryota</taxon>
        <taxon>Sar</taxon>
        <taxon>Stramenopiles</taxon>
        <taxon>Oomycota</taxon>
        <taxon>Saprolegniomycetes</taxon>
        <taxon>Saprolegniales</taxon>
        <taxon>Verrucalvaceae</taxon>
        <taxon>Aphanomyces</taxon>
    </lineage>
</organism>
<protein>
    <submittedName>
        <fullName evidence="3">Aste57867_23932 protein</fullName>
    </submittedName>
</protein>
<dbReference type="AlphaFoldDB" id="A0A485LQN1"/>
<proteinExistence type="predicted"/>
<name>A0A485LQN1_9STRA</name>
<dbReference type="EMBL" id="VJMH01007325">
    <property type="protein sequence ID" value="KAF0684086.1"/>
    <property type="molecule type" value="Genomic_DNA"/>
</dbReference>
<reference evidence="2" key="2">
    <citation type="submission" date="2019-06" db="EMBL/GenBank/DDBJ databases">
        <title>Genomics analysis of Aphanomyces spp. identifies a new class of oomycete effector associated with host adaptation.</title>
        <authorList>
            <person name="Gaulin E."/>
        </authorList>
    </citation>
    <scope>NUCLEOTIDE SEQUENCE</scope>
    <source>
        <strain evidence="2">CBS 578.67</strain>
    </source>
</reference>
<reference evidence="3 4" key="1">
    <citation type="submission" date="2019-03" db="EMBL/GenBank/DDBJ databases">
        <authorList>
            <person name="Gaulin E."/>
            <person name="Dumas B."/>
        </authorList>
    </citation>
    <scope>NUCLEOTIDE SEQUENCE [LARGE SCALE GENOMIC DNA]</scope>
    <source>
        <strain evidence="3">CBS 568.67</strain>
    </source>
</reference>
<evidence type="ECO:0000313" key="3">
    <source>
        <dbReference type="EMBL" id="VFU00575.1"/>
    </source>
</evidence>
<dbReference type="Proteomes" id="UP000332933">
    <property type="component" value="Unassembled WGS sequence"/>
</dbReference>
<evidence type="ECO:0000313" key="4">
    <source>
        <dbReference type="Proteomes" id="UP000332933"/>
    </source>
</evidence>
<feature type="region of interest" description="Disordered" evidence="1">
    <location>
        <begin position="69"/>
        <end position="129"/>
    </location>
</feature>
<evidence type="ECO:0000256" key="1">
    <source>
        <dbReference type="SAM" id="MobiDB-lite"/>
    </source>
</evidence>